<sequence>MCAQQFEKLVNLYRGLGRPAMTDSQFVFEGKLGDNLIQLKELWDEHNPMLSDFEISFDGLSVGTYFGDSLPINIDNNKEVTLKVSLPGGDFQFVDSLDAFLSFDNKLNMGLDVENVYLVQEDYVFGEETNNEIIKNTLILSHFINELSKLANYIDRIDDNGRLKIVFIDIGSSKKIPPIVIEPNLSIENASYATVDLSVFNNINNHESDNAHVQEKQSMFRVSLIEVLREVDREDNNFNNLIKHWELLKETYYGNFECYLTNFSFLKQKKEAAENYMSVSSKISSTLSSISGKLFGLPISIGVALAILKSSQKFESILTLIGVAITSLLILFTIQDQRKVLYSIRASIDSLFSHTKSAKSGELSELIASHKRDLFSQADKLNLVMVIFLILSITPFILSLLVYLSKFEPAIFIKFDTYISIFMKQLLS</sequence>
<keyword evidence="1" id="KW-0472">Membrane</keyword>
<dbReference type="EMBL" id="CWJI01000001">
    <property type="protein sequence ID" value="CRY53595.1"/>
    <property type="molecule type" value="Genomic_DNA"/>
</dbReference>
<evidence type="ECO:0000313" key="3">
    <source>
        <dbReference type="Proteomes" id="UP000043316"/>
    </source>
</evidence>
<gene>
    <name evidence="2" type="ORF">ERS008476_00494</name>
</gene>
<evidence type="ECO:0000256" key="1">
    <source>
        <dbReference type="SAM" id="Phobius"/>
    </source>
</evidence>
<keyword evidence="1" id="KW-1133">Transmembrane helix</keyword>
<name>A0A0H5LRA8_YERIN</name>
<protein>
    <submittedName>
        <fullName evidence="2">Uncharacterized protein</fullName>
    </submittedName>
</protein>
<evidence type="ECO:0000313" key="2">
    <source>
        <dbReference type="EMBL" id="CRY53595.1"/>
    </source>
</evidence>
<keyword evidence="1" id="KW-0812">Transmembrane</keyword>
<feature type="transmembrane region" description="Helical" evidence="1">
    <location>
        <begin position="383"/>
        <end position="404"/>
    </location>
</feature>
<organism evidence="2 3">
    <name type="scientific">Yersinia intermedia</name>
    <dbReference type="NCBI Taxonomy" id="631"/>
    <lineage>
        <taxon>Bacteria</taxon>
        <taxon>Pseudomonadati</taxon>
        <taxon>Pseudomonadota</taxon>
        <taxon>Gammaproteobacteria</taxon>
        <taxon>Enterobacterales</taxon>
        <taxon>Yersiniaceae</taxon>
        <taxon>Yersinia</taxon>
    </lineage>
</organism>
<feature type="transmembrane region" description="Helical" evidence="1">
    <location>
        <begin position="317"/>
        <end position="334"/>
    </location>
</feature>
<feature type="transmembrane region" description="Helical" evidence="1">
    <location>
        <begin position="290"/>
        <end position="308"/>
    </location>
</feature>
<dbReference type="AlphaFoldDB" id="A0A0H5LRA8"/>
<dbReference type="RefSeq" id="WP_053008817.1">
    <property type="nucleotide sequence ID" value="NZ_CWJI01000001.1"/>
</dbReference>
<reference evidence="3" key="1">
    <citation type="submission" date="2015-03" db="EMBL/GenBank/DDBJ databases">
        <authorList>
            <consortium name="Pathogen Informatics"/>
        </authorList>
    </citation>
    <scope>NUCLEOTIDE SEQUENCE [LARGE SCALE GENOMIC DNA]</scope>
    <source>
        <strain evidence="3">R148</strain>
    </source>
</reference>
<accession>A0A0H5LRA8</accession>
<dbReference type="Proteomes" id="UP000043316">
    <property type="component" value="Unassembled WGS sequence"/>
</dbReference>
<proteinExistence type="predicted"/>